<dbReference type="EMBL" id="VSRR010004003">
    <property type="protein sequence ID" value="MPC38180.1"/>
    <property type="molecule type" value="Genomic_DNA"/>
</dbReference>
<gene>
    <name evidence="1" type="ORF">E2C01_031683</name>
</gene>
<organism evidence="1 2">
    <name type="scientific">Portunus trituberculatus</name>
    <name type="common">Swimming crab</name>
    <name type="synonym">Neptunus trituberculatus</name>
    <dbReference type="NCBI Taxonomy" id="210409"/>
    <lineage>
        <taxon>Eukaryota</taxon>
        <taxon>Metazoa</taxon>
        <taxon>Ecdysozoa</taxon>
        <taxon>Arthropoda</taxon>
        <taxon>Crustacea</taxon>
        <taxon>Multicrustacea</taxon>
        <taxon>Malacostraca</taxon>
        <taxon>Eumalacostraca</taxon>
        <taxon>Eucarida</taxon>
        <taxon>Decapoda</taxon>
        <taxon>Pleocyemata</taxon>
        <taxon>Brachyura</taxon>
        <taxon>Eubrachyura</taxon>
        <taxon>Portunoidea</taxon>
        <taxon>Portunidae</taxon>
        <taxon>Portuninae</taxon>
        <taxon>Portunus</taxon>
    </lineage>
</organism>
<protein>
    <submittedName>
        <fullName evidence="1">Uncharacterized protein</fullName>
    </submittedName>
</protein>
<proteinExistence type="predicted"/>
<evidence type="ECO:0000313" key="1">
    <source>
        <dbReference type="EMBL" id="MPC38180.1"/>
    </source>
</evidence>
<evidence type="ECO:0000313" key="2">
    <source>
        <dbReference type="Proteomes" id="UP000324222"/>
    </source>
</evidence>
<reference evidence="1 2" key="1">
    <citation type="submission" date="2019-05" db="EMBL/GenBank/DDBJ databases">
        <title>Another draft genome of Portunus trituberculatus and its Hox gene families provides insights of decapod evolution.</title>
        <authorList>
            <person name="Jeong J.-H."/>
            <person name="Song I."/>
            <person name="Kim S."/>
            <person name="Choi T."/>
            <person name="Kim D."/>
            <person name="Ryu S."/>
            <person name="Kim W."/>
        </authorList>
    </citation>
    <scope>NUCLEOTIDE SEQUENCE [LARGE SCALE GENOMIC DNA]</scope>
    <source>
        <tissue evidence="1">Muscle</tissue>
    </source>
</reference>
<name>A0A5B7ETE5_PORTR</name>
<sequence length="287" mass="31165">MRSWGCLWLVDNPVVSASSHLLVQMEKVCGSMADIASWTDQLLATWAGAASSMGMFWNFSRHLPRLIRTFFVLLRSFIADSLCYGDRREKHQLLSSPFSDVLFDQAVVARVQEDEHLASQQHALFCSEGVGLFFSGFSLCILGEKNKRADKEGCISWCLFIGSGPQALHYRRIVSGQGFSQWRIPWPGPGTQPKEAVTGHGAGFIEGSSFSIARKGQLVSVNGTKFSRGQSPYSVSMEVIPGSSGFPGEAGPTRSGMFSVPSVVPEETLEGSTGPTLVAGFLLPSYV</sequence>
<comment type="caution">
    <text evidence="1">The sequence shown here is derived from an EMBL/GenBank/DDBJ whole genome shotgun (WGS) entry which is preliminary data.</text>
</comment>
<keyword evidence="2" id="KW-1185">Reference proteome</keyword>
<dbReference type="AlphaFoldDB" id="A0A5B7ETE5"/>
<accession>A0A5B7ETE5</accession>
<dbReference type="Proteomes" id="UP000324222">
    <property type="component" value="Unassembled WGS sequence"/>
</dbReference>